<dbReference type="InterPro" id="IPR036594">
    <property type="entry name" value="Meth_synthase_dom"/>
</dbReference>
<keyword evidence="26" id="KW-1185">Reference proteome</keyword>
<organism evidence="25 26">
    <name type="scientific">Enorma massiliensis</name>
    <dbReference type="NCBI Taxonomy" id="1472761"/>
    <lineage>
        <taxon>Bacteria</taxon>
        <taxon>Bacillati</taxon>
        <taxon>Actinomycetota</taxon>
        <taxon>Coriobacteriia</taxon>
        <taxon>Coriobacteriales</taxon>
        <taxon>Coriobacteriaceae</taxon>
        <taxon>Enorma</taxon>
    </lineage>
</organism>
<dbReference type="InterPro" id="IPR036724">
    <property type="entry name" value="Cobalamin-bd_sf"/>
</dbReference>
<comment type="catalytic activity">
    <reaction evidence="1">
        <text>(6S)-5-methyl-5,6,7,8-tetrahydrofolate + L-homocysteine = (6S)-5,6,7,8-tetrahydrofolate + L-methionine</text>
        <dbReference type="Rhea" id="RHEA:11172"/>
        <dbReference type="ChEBI" id="CHEBI:18608"/>
        <dbReference type="ChEBI" id="CHEBI:57453"/>
        <dbReference type="ChEBI" id="CHEBI:57844"/>
        <dbReference type="ChEBI" id="CHEBI:58199"/>
        <dbReference type="EC" id="2.1.1.13"/>
    </reaction>
</comment>
<keyword evidence="11 19" id="KW-0808">Transferase</keyword>
<feature type="region of interest" description="Disordered" evidence="20">
    <location>
        <begin position="1"/>
        <end position="24"/>
    </location>
</feature>
<evidence type="ECO:0000256" key="9">
    <source>
        <dbReference type="ARBA" id="ARBA00022605"/>
    </source>
</evidence>
<dbReference type="GO" id="GO:0031419">
    <property type="term" value="F:cobalamin binding"/>
    <property type="evidence" value="ECO:0007669"/>
    <property type="project" value="UniProtKB-KW"/>
</dbReference>
<dbReference type="InterPro" id="IPR006158">
    <property type="entry name" value="Cobalamin-bd"/>
</dbReference>
<evidence type="ECO:0000256" key="18">
    <source>
        <dbReference type="ARBA" id="ARBA00031040"/>
    </source>
</evidence>
<evidence type="ECO:0000256" key="5">
    <source>
        <dbReference type="ARBA" id="ARBA00010398"/>
    </source>
</evidence>
<comment type="function">
    <text evidence="17">Catalyzes the transfer of a methyl group from methyl-cobalamin to homocysteine, yielding enzyme-bound cob(I)alamin and methionine. Subsequently, remethylates the cofactor using methyltetrahydrofolate.</text>
</comment>
<comment type="cofactor">
    <cofactor evidence="2 19">
        <name>Zn(2+)</name>
        <dbReference type="ChEBI" id="CHEBI:29105"/>
    </cofactor>
</comment>
<reference evidence="26" key="1">
    <citation type="submission" date="2017-04" db="EMBL/GenBank/DDBJ databases">
        <title>Function of individual gut microbiota members based on whole genome sequencing of pure cultures obtained from chicken caecum.</title>
        <authorList>
            <person name="Medvecky M."/>
            <person name="Cejkova D."/>
            <person name="Polansky O."/>
            <person name="Karasova D."/>
            <person name="Kubasova T."/>
            <person name="Cizek A."/>
            <person name="Rychlik I."/>
        </authorList>
    </citation>
    <scope>NUCLEOTIDE SEQUENCE [LARGE SCALE GENOMIC DNA]</scope>
    <source>
        <strain evidence="26">An70</strain>
    </source>
</reference>
<dbReference type="EMBL" id="NFHO01000002">
    <property type="protein sequence ID" value="OUN44161.1"/>
    <property type="molecule type" value="Genomic_DNA"/>
</dbReference>
<keyword evidence="14 19" id="KW-0862">Zinc</keyword>
<dbReference type="InterPro" id="IPR036589">
    <property type="entry name" value="HCY_dom_sf"/>
</dbReference>
<evidence type="ECO:0000256" key="20">
    <source>
        <dbReference type="SAM" id="MobiDB-lite"/>
    </source>
</evidence>
<dbReference type="Proteomes" id="UP000196560">
    <property type="component" value="Unassembled WGS sequence"/>
</dbReference>
<dbReference type="PANTHER" id="PTHR45833:SF1">
    <property type="entry name" value="METHIONINE SYNTHASE"/>
    <property type="match status" value="1"/>
</dbReference>
<evidence type="ECO:0000256" key="4">
    <source>
        <dbReference type="ARBA" id="ARBA00005178"/>
    </source>
</evidence>
<keyword evidence="13 19" id="KW-0479">Metal-binding</keyword>
<evidence type="ECO:0000256" key="17">
    <source>
        <dbReference type="ARBA" id="ARBA00025552"/>
    </source>
</evidence>
<dbReference type="InterPro" id="IPR011005">
    <property type="entry name" value="Dihydropteroate_synth-like_sf"/>
</dbReference>
<dbReference type="Gene3D" id="3.20.20.20">
    <property type="entry name" value="Dihydropteroate synthase-like"/>
    <property type="match status" value="1"/>
</dbReference>
<feature type="binding site" evidence="19">
    <location>
        <position position="317"/>
    </location>
    <ligand>
        <name>Zn(2+)</name>
        <dbReference type="ChEBI" id="CHEBI:29105"/>
    </ligand>
</feature>
<evidence type="ECO:0000259" key="21">
    <source>
        <dbReference type="PROSITE" id="PS50970"/>
    </source>
</evidence>
<dbReference type="PROSITE" id="PS51332">
    <property type="entry name" value="B12_BINDING"/>
    <property type="match status" value="1"/>
</dbReference>
<feature type="region of interest" description="Disordered" evidence="20">
    <location>
        <begin position="651"/>
        <end position="672"/>
    </location>
</feature>
<comment type="cofactor">
    <cofactor evidence="3">
        <name>methylcob(III)alamin</name>
        <dbReference type="ChEBI" id="CHEBI:28115"/>
    </cofactor>
</comment>
<dbReference type="GO" id="GO:0008705">
    <property type="term" value="F:methionine synthase activity"/>
    <property type="evidence" value="ECO:0007669"/>
    <property type="project" value="UniProtKB-EC"/>
</dbReference>
<dbReference type="GO" id="GO:0046653">
    <property type="term" value="P:tetrahydrofolate metabolic process"/>
    <property type="evidence" value="ECO:0007669"/>
    <property type="project" value="TreeGrafter"/>
</dbReference>
<keyword evidence="10" id="KW-0846">Cobalamin</keyword>
<evidence type="ECO:0000256" key="10">
    <source>
        <dbReference type="ARBA" id="ARBA00022628"/>
    </source>
</evidence>
<dbReference type="eggNOG" id="COG0646">
    <property type="taxonomic scope" value="Bacteria"/>
</dbReference>
<evidence type="ECO:0000256" key="1">
    <source>
        <dbReference type="ARBA" id="ARBA00001700"/>
    </source>
</evidence>
<keyword evidence="12" id="KW-0949">S-adenosyl-L-methionine</keyword>
<evidence type="ECO:0000256" key="11">
    <source>
        <dbReference type="ARBA" id="ARBA00022679"/>
    </source>
</evidence>
<dbReference type="Pfam" id="PF02607">
    <property type="entry name" value="B12-binding_2"/>
    <property type="match status" value="1"/>
</dbReference>
<feature type="compositionally biased region" description="Low complexity" evidence="20">
    <location>
        <begin position="651"/>
        <end position="671"/>
    </location>
</feature>
<comment type="caution">
    <text evidence="25">The sequence shown here is derived from an EMBL/GenBank/DDBJ whole genome shotgun (WGS) entry which is preliminary data.</text>
</comment>
<evidence type="ECO:0000256" key="6">
    <source>
        <dbReference type="ARBA" id="ARBA00012032"/>
    </source>
</evidence>
<keyword evidence="9" id="KW-0028">Amino-acid biosynthesis</keyword>
<dbReference type="InterPro" id="IPR050554">
    <property type="entry name" value="Met_Synthase/Corrinoid"/>
</dbReference>
<evidence type="ECO:0000256" key="16">
    <source>
        <dbReference type="ARBA" id="ARBA00023285"/>
    </source>
</evidence>
<dbReference type="GO" id="GO:0050667">
    <property type="term" value="P:homocysteine metabolic process"/>
    <property type="evidence" value="ECO:0007669"/>
    <property type="project" value="TreeGrafter"/>
</dbReference>
<evidence type="ECO:0000256" key="8">
    <source>
        <dbReference type="ARBA" id="ARBA00022603"/>
    </source>
</evidence>
<dbReference type="STRING" id="1118060.GCA_000311845_01623"/>
<dbReference type="GO" id="GO:0005829">
    <property type="term" value="C:cytosol"/>
    <property type="evidence" value="ECO:0007669"/>
    <property type="project" value="TreeGrafter"/>
</dbReference>
<feature type="domain" description="B12-binding N-terminal" evidence="24">
    <location>
        <begin position="664"/>
        <end position="757"/>
    </location>
</feature>
<evidence type="ECO:0000259" key="22">
    <source>
        <dbReference type="PROSITE" id="PS50972"/>
    </source>
</evidence>
<evidence type="ECO:0000256" key="13">
    <source>
        <dbReference type="ARBA" id="ARBA00022723"/>
    </source>
</evidence>
<evidence type="ECO:0000313" key="26">
    <source>
        <dbReference type="Proteomes" id="UP000196560"/>
    </source>
</evidence>
<dbReference type="PROSITE" id="PS50970">
    <property type="entry name" value="HCY"/>
    <property type="match status" value="1"/>
</dbReference>
<dbReference type="Pfam" id="PF02574">
    <property type="entry name" value="S-methyl_trans"/>
    <property type="match status" value="1"/>
</dbReference>
<comment type="pathway">
    <text evidence="4">Amino-acid biosynthesis; L-methionine biosynthesis via de novo pathway; L-methionine from L-homocysteine (MetH route): step 1/1.</text>
</comment>
<gene>
    <name evidence="25" type="ORF">B5G21_02550</name>
</gene>
<keyword evidence="8 19" id="KW-0489">Methyltransferase</keyword>
<dbReference type="eggNOG" id="COG1410">
    <property type="taxonomic scope" value="Bacteria"/>
</dbReference>
<keyword evidence="16" id="KW-0170">Cobalt</keyword>
<dbReference type="PROSITE" id="PS50972">
    <property type="entry name" value="PTERIN_BINDING"/>
    <property type="match status" value="1"/>
</dbReference>
<dbReference type="Gene3D" id="3.40.50.280">
    <property type="entry name" value="Cobalamin-binding domain"/>
    <property type="match status" value="1"/>
</dbReference>
<evidence type="ECO:0000256" key="15">
    <source>
        <dbReference type="ARBA" id="ARBA00023167"/>
    </source>
</evidence>
<dbReference type="SMART" id="SM01018">
    <property type="entry name" value="B12-binding_2"/>
    <property type="match status" value="1"/>
</dbReference>
<evidence type="ECO:0000256" key="3">
    <source>
        <dbReference type="ARBA" id="ARBA00001956"/>
    </source>
</evidence>
<dbReference type="EC" id="2.1.1.13" evidence="6"/>
<dbReference type="GO" id="GO:0032259">
    <property type="term" value="P:methylation"/>
    <property type="evidence" value="ECO:0007669"/>
    <property type="project" value="UniProtKB-KW"/>
</dbReference>
<protein>
    <recommendedName>
        <fullName evidence="7">Methionine synthase</fullName>
        <ecNumber evidence="6">2.1.1.13</ecNumber>
    </recommendedName>
    <alternativeName>
        <fullName evidence="18">5-methyltetrahydrofolate--homocysteine methyltransferase</fullName>
    </alternativeName>
</protein>
<dbReference type="UniPathway" id="UPA00051">
    <property type="reaction ID" value="UER00081"/>
</dbReference>
<dbReference type="SUPFAM" id="SSF82282">
    <property type="entry name" value="Homocysteine S-methyltransferase"/>
    <property type="match status" value="1"/>
</dbReference>
<name>A0A1Y3U5Z5_9ACTN</name>
<evidence type="ECO:0000256" key="2">
    <source>
        <dbReference type="ARBA" id="ARBA00001947"/>
    </source>
</evidence>
<dbReference type="SUPFAM" id="SSF47644">
    <property type="entry name" value="Methionine synthase domain"/>
    <property type="match status" value="1"/>
</dbReference>
<proteinExistence type="inferred from homology"/>
<feature type="domain" description="B12-binding" evidence="23">
    <location>
        <begin position="757"/>
        <end position="878"/>
    </location>
</feature>
<dbReference type="PROSITE" id="PS51337">
    <property type="entry name" value="B12_BINDING_NTER"/>
    <property type="match status" value="1"/>
</dbReference>
<evidence type="ECO:0000259" key="23">
    <source>
        <dbReference type="PROSITE" id="PS51332"/>
    </source>
</evidence>
<keyword evidence="15" id="KW-0486">Methionine biosynthesis</keyword>
<comment type="similarity">
    <text evidence="5">Belongs to the vitamin-B12 dependent methionine synthase family.</text>
</comment>
<evidence type="ECO:0000256" key="14">
    <source>
        <dbReference type="ARBA" id="ARBA00022833"/>
    </source>
</evidence>
<dbReference type="SUPFAM" id="SSF51717">
    <property type="entry name" value="Dihydropteroate synthetase-like"/>
    <property type="match status" value="1"/>
</dbReference>
<dbReference type="InterPro" id="IPR003759">
    <property type="entry name" value="Cbl-bd_cap"/>
</dbReference>
<dbReference type="Gene3D" id="1.10.1240.10">
    <property type="entry name" value="Methionine synthase domain"/>
    <property type="match status" value="1"/>
</dbReference>
<feature type="domain" description="Pterin-binding" evidence="22">
    <location>
        <begin position="362"/>
        <end position="606"/>
    </location>
</feature>
<evidence type="ECO:0000259" key="24">
    <source>
        <dbReference type="PROSITE" id="PS51337"/>
    </source>
</evidence>
<evidence type="ECO:0000256" key="7">
    <source>
        <dbReference type="ARBA" id="ARBA00013998"/>
    </source>
</evidence>
<sequence length="878" mass="92366">MTVTPAAPATPASPGISTTPAPSASLAPLTERLAAGETYRPRTLDTLRIADKDLRLVLEGRRHLLFDGGMGTMLQAAGMAAGEVPELLNLMNPEVITRVHAAYVEAGSEVVTTNTFGANALKLGDAASVEDVFTAAVQAARAAHPRYVAADIGPIGALLRPLGTLSFDEAYALFAQQARVAEQAGADLIVIETMTDLLEVKAAVLAAKECTNLPIIATMTFEADGRTFLGTSPEIAAASLDALGVDALGINCSLGPKEIRPFAQRMLAVTNKPLIVQANAGLPRVENGQTVYDITPEDYAEAVGDIIADGAGIVGGCCGTTPAYIRLLAQKLGGHKPEPRSATHPFTCTSAQKLTTLDGRRIAVIGERINPTGKKKLQAALRAGDLAYIVGQGISQQEQGADVLDVNVGLPEIDEPAMMVRACEELQGSTLLPLQIDSTSPVAIEAAVRRYPGKPIINSVNGKRESMDAVLPIAAHYGCDIVALTLDEAGIPATAEARLQIAERIVKEAARYGIGRERILVDCLVMTASTNQHQVLDILRAVELCREHLGVRTSLGVSNVSFGLPARELLNATFLAAALGAGLDAAIMNPGSDRYMDVVRSFRVLNSEDEGSAAFIERYAGAPDPYKVADGHAEAPRTGGSANAMAEPATMNAAAASTTGGSAAEPGASSADANDTIRHLIITGRKGDMPAATRTALQKCDPMKLINECFIPALDEVGDRFDRGAFFLPQLMASAEAARAGFDTIRAVMPASELGDKGGIALATVKGDIHDIGKNIVRMLLENYGYVVFDLGRDVDPHAILDAVRERDLKLVGLSALMTTTVANMEETIKLLHREAPEVKIIVGGAVLTPEYAEQIGADFYAKDAAATARIVEDVLKE</sequence>
<evidence type="ECO:0000313" key="25">
    <source>
        <dbReference type="EMBL" id="OUN44161.1"/>
    </source>
</evidence>
<dbReference type="GO" id="GO:0046872">
    <property type="term" value="F:metal ion binding"/>
    <property type="evidence" value="ECO:0007669"/>
    <property type="project" value="UniProtKB-KW"/>
</dbReference>
<dbReference type="AlphaFoldDB" id="A0A1Y3U5Z5"/>
<feature type="binding site" evidence="19">
    <location>
        <position position="318"/>
    </location>
    <ligand>
        <name>Zn(2+)</name>
        <dbReference type="ChEBI" id="CHEBI:29105"/>
    </ligand>
</feature>
<evidence type="ECO:0000256" key="12">
    <source>
        <dbReference type="ARBA" id="ARBA00022691"/>
    </source>
</evidence>
<dbReference type="InterPro" id="IPR003726">
    <property type="entry name" value="HCY_dom"/>
</dbReference>
<dbReference type="RefSeq" id="WP_087185898.1">
    <property type="nucleotide sequence ID" value="NZ_NFHO01000002.1"/>
</dbReference>
<feature type="binding site" evidence="19">
    <location>
        <position position="252"/>
    </location>
    <ligand>
        <name>Zn(2+)</name>
        <dbReference type="ChEBI" id="CHEBI:29105"/>
    </ligand>
</feature>
<dbReference type="PANTHER" id="PTHR45833">
    <property type="entry name" value="METHIONINE SYNTHASE"/>
    <property type="match status" value="1"/>
</dbReference>
<evidence type="ECO:0000256" key="19">
    <source>
        <dbReference type="PROSITE-ProRule" id="PRU00333"/>
    </source>
</evidence>
<dbReference type="Gene3D" id="3.20.20.330">
    <property type="entry name" value="Homocysteine-binding-like domain"/>
    <property type="match status" value="1"/>
</dbReference>
<feature type="domain" description="Hcy-binding" evidence="21">
    <location>
        <begin position="52"/>
        <end position="332"/>
    </location>
</feature>
<dbReference type="InterPro" id="IPR000489">
    <property type="entry name" value="Pterin-binding_dom"/>
</dbReference>
<dbReference type="SUPFAM" id="SSF52242">
    <property type="entry name" value="Cobalamin (vitamin B12)-binding domain"/>
    <property type="match status" value="1"/>
</dbReference>
<accession>A0A1Y3U5Z5</accession>
<dbReference type="Pfam" id="PF00809">
    <property type="entry name" value="Pterin_bind"/>
    <property type="match status" value="1"/>
</dbReference>
<dbReference type="Pfam" id="PF02310">
    <property type="entry name" value="B12-binding"/>
    <property type="match status" value="1"/>
</dbReference>